<protein>
    <recommendedName>
        <fullName evidence="1">Unkempt zinc finger domain-containing protein</fullName>
    </recommendedName>
</protein>
<comment type="caution">
    <text evidence="3">The sequence shown here is derived from an EMBL/GenBank/DDBJ whole genome shotgun (WGS) entry which is preliminary data.</text>
</comment>
<dbReference type="Proteomes" id="UP000663832">
    <property type="component" value="Unassembled WGS sequence"/>
</dbReference>
<dbReference type="EMBL" id="CAJNOM010000441">
    <property type="protein sequence ID" value="CAF1440445.1"/>
    <property type="molecule type" value="Genomic_DNA"/>
</dbReference>
<proteinExistence type="predicted"/>
<dbReference type="EMBL" id="CAJNOI010001002">
    <property type="protein sequence ID" value="CAF1371708.1"/>
    <property type="molecule type" value="Genomic_DNA"/>
</dbReference>
<dbReference type="Pfam" id="PF18384">
    <property type="entry name" value="zf_CCCH_5"/>
    <property type="match status" value="1"/>
</dbReference>
<keyword evidence="4" id="KW-1185">Reference proteome</keyword>
<evidence type="ECO:0000313" key="3">
    <source>
        <dbReference type="EMBL" id="CAF1440445.1"/>
    </source>
</evidence>
<organism evidence="3 4">
    <name type="scientific">Adineta steineri</name>
    <dbReference type="NCBI Taxonomy" id="433720"/>
    <lineage>
        <taxon>Eukaryota</taxon>
        <taxon>Metazoa</taxon>
        <taxon>Spiralia</taxon>
        <taxon>Gnathifera</taxon>
        <taxon>Rotifera</taxon>
        <taxon>Eurotatoria</taxon>
        <taxon>Bdelloidea</taxon>
        <taxon>Adinetida</taxon>
        <taxon>Adinetidae</taxon>
        <taxon>Adineta</taxon>
    </lineage>
</organism>
<evidence type="ECO:0000313" key="2">
    <source>
        <dbReference type="EMBL" id="CAF1371708.1"/>
    </source>
</evidence>
<name>A0A815NPM3_9BILA</name>
<dbReference type="AlphaFoldDB" id="A0A815NPM3"/>
<dbReference type="OrthoDB" id="20534at2759"/>
<evidence type="ECO:0000259" key="1">
    <source>
        <dbReference type="Pfam" id="PF18384"/>
    </source>
</evidence>
<sequence>MANDQQQLALIEKPLHLSYLRDFRVEQCQLFLQHKCTQHRPFSCFYWHFQNQRRRRPFRRADGTFSYDPDFYCNDYDEQSGVCRNGDE</sequence>
<accession>A0A815NPM3</accession>
<dbReference type="InterPro" id="IPR040594">
    <property type="entry name" value="UNK_Znf_1"/>
</dbReference>
<feature type="domain" description="Unkempt zinc finger" evidence="1">
    <location>
        <begin position="18"/>
        <end position="56"/>
    </location>
</feature>
<reference evidence="3" key="1">
    <citation type="submission" date="2021-02" db="EMBL/GenBank/DDBJ databases">
        <authorList>
            <person name="Nowell W R."/>
        </authorList>
    </citation>
    <scope>NUCLEOTIDE SEQUENCE</scope>
</reference>
<gene>
    <name evidence="2" type="ORF">BJG266_LOCUS36066</name>
    <name evidence="3" type="ORF">QVE165_LOCUS39582</name>
</gene>
<evidence type="ECO:0000313" key="4">
    <source>
        <dbReference type="Proteomes" id="UP000663832"/>
    </source>
</evidence>
<dbReference type="Proteomes" id="UP000663877">
    <property type="component" value="Unassembled WGS sequence"/>
</dbReference>